<reference evidence="1 2" key="1">
    <citation type="journal article" date="2019" name="J. Gen. Appl. Microbiol.">
        <title>Aerobic degradation of cis-dichloroethene by the marine bacterium Marinobacter salsuginis strain 5N-3.</title>
        <authorList>
            <person name="Inoue Y."/>
            <person name="Fukunaga Y."/>
            <person name="Katsumata H."/>
            <person name="Ohji S."/>
            <person name="Hosoyama A."/>
            <person name="Mori K."/>
            <person name="Ando K."/>
        </authorList>
    </citation>
    <scope>NUCLEOTIDE SEQUENCE [LARGE SCALE GENOMIC DNA]</scope>
    <source>
        <strain evidence="1 2">NBRC 109114</strain>
    </source>
</reference>
<proteinExistence type="predicted"/>
<name>A0A5M3Q1N4_9GAMM</name>
<sequence length="170" mass="19548">MSDRVILHFDAEEHSETDAEFHTITIAVDEPMVRMLERYQAFSQTEGVTISKVTQAIVDDEEETISLECLRDGGFSIEATQRVKNMWPVDVISSGAITCEQVITAYYVAHRMELSEGFIPREGDNIYLFKTEDLTEEFREQIDEVFHEERDGDDFLNSQAGIVIRNFARE</sequence>
<comment type="caution">
    <text evidence="1">The sequence shown here is derived from an EMBL/GenBank/DDBJ whole genome shotgun (WGS) entry which is preliminary data.</text>
</comment>
<organism evidence="1 2">
    <name type="scientific">Marinobacter salsuginis</name>
    <dbReference type="NCBI Taxonomy" id="418719"/>
    <lineage>
        <taxon>Bacteria</taxon>
        <taxon>Pseudomonadati</taxon>
        <taxon>Pseudomonadota</taxon>
        <taxon>Gammaproteobacteria</taxon>
        <taxon>Pseudomonadales</taxon>
        <taxon>Marinobacteraceae</taxon>
        <taxon>Marinobacter</taxon>
    </lineage>
</organism>
<dbReference type="Proteomes" id="UP000387223">
    <property type="component" value="Unassembled WGS sequence"/>
</dbReference>
<dbReference type="RefSeq" id="WP_136631135.1">
    <property type="nucleotide sequence ID" value="NZ_BGZI01000020.1"/>
</dbReference>
<gene>
    <name evidence="1" type="ORF">MSSD14B_28220</name>
</gene>
<evidence type="ECO:0000313" key="1">
    <source>
        <dbReference type="EMBL" id="GBO89154.1"/>
    </source>
</evidence>
<accession>A0A5M3Q1N4</accession>
<protein>
    <submittedName>
        <fullName evidence="1">Uncharacterized protein</fullName>
    </submittedName>
</protein>
<dbReference type="EMBL" id="BGZI01000020">
    <property type="protein sequence ID" value="GBO89154.1"/>
    <property type="molecule type" value="Genomic_DNA"/>
</dbReference>
<evidence type="ECO:0000313" key="2">
    <source>
        <dbReference type="Proteomes" id="UP000387223"/>
    </source>
</evidence>
<dbReference type="AlphaFoldDB" id="A0A5M3Q1N4"/>